<dbReference type="OrthoDB" id="9810065at2"/>
<dbReference type="InterPro" id="IPR005119">
    <property type="entry name" value="LysR_subst-bd"/>
</dbReference>
<dbReference type="Pfam" id="PF03466">
    <property type="entry name" value="LysR_substrate"/>
    <property type="match status" value="1"/>
</dbReference>
<comment type="similarity">
    <text evidence="1">Belongs to the LysR transcriptional regulatory family.</text>
</comment>
<dbReference type="PANTHER" id="PTHR30537:SF1">
    <property type="entry name" value="HTH-TYPE TRANSCRIPTIONAL REGULATOR PGRR"/>
    <property type="match status" value="1"/>
</dbReference>
<dbReference type="Gene3D" id="1.10.10.10">
    <property type="entry name" value="Winged helix-like DNA-binding domain superfamily/Winged helix DNA-binding domain"/>
    <property type="match status" value="1"/>
</dbReference>
<keyword evidence="2" id="KW-0805">Transcription regulation</keyword>
<dbReference type="GO" id="GO:0006351">
    <property type="term" value="P:DNA-templated transcription"/>
    <property type="evidence" value="ECO:0007669"/>
    <property type="project" value="TreeGrafter"/>
</dbReference>
<dbReference type="CDD" id="cd08474">
    <property type="entry name" value="PBP2_CrgA_like_5"/>
    <property type="match status" value="1"/>
</dbReference>
<evidence type="ECO:0000256" key="3">
    <source>
        <dbReference type="ARBA" id="ARBA00023125"/>
    </source>
</evidence>
<evidence type="ECO:0000313" key="6">
    <source>
        <dbReference type="EMBL" id="TAA23287.1"/>
    </source>
</evidence>
<reference evidence="6 7" key="1">
    <citation type="submission" date="2019-02" db="EMBL/GenBank/DDBJ databases">
        <title>WGS of Pseudoxanthomonas species novum from clinical isolates.</title>
        <authorList>
            <person name="Bernier A.-M."/>
            <person name="Bernard K."/>
            <person name="Vachon A."/>
        </authorList>
    </citation>
    <scope>NUCLEOTIDE SEQUENCE [LARGE SCALE GENOMIC DNA]</scope>
    <source>
        <strain evidence="6 7">NML171200</strain>
    </source>
</reference>
<feature type="domain" description="HTH lysR-type" evidence="5">
    <location>
        <begin position="1"/>
        <end position="61"/>
    </location>
</feature>
<dbReference type="FunFam" id="1.10.10.10:FF:000001">
    <property type="entry name" value="LysR family transcriptional regulator"/>
    <property type="match status" value="1"/>
</dbReference>
<evidence type="ECO:0000256" key="1">
    <source>
        <dbReference type="ARBA" id="ARBA00009437"/>
    </source>
</evidence>
<name>A0A4Q8L6D0_9GAMM</name>
<evidence type="ECO:0000259" key="5">
    <source>
        <dbReference type="PROSITE" id="PS50931"/>
    </source>
</evidence>
<dbReference type="InterPro" id="IPR058163">
    <property type="entry name" value="LysR-type_TF_proteobact-type"/>
</dbReference>
<dbReference type="GO" id="GO:0003700">
    <property type="term" value="F:DNA-binding transcription factor activity"/>
    <property type="evidence" value="ECO:0007669"/>
    <property type="project" value="InterPro"/>
</dbReference>
<dbReference type="Gene3D" id="3.40.190.290">
    <property type="match status" value="1"/>
</dbReference>
<evidence type="ECO:0000313" key="7">
    <source>
        <dbReference type="Proteomes" id="UP000292627"/>
    </source>
</evidence>
<dbReference type="PRINTS" id="PR00039">
    <property type="entry name" value="HTHLYSR"/>
</dbReference>
<evidence type="ECO:0000256" key="2">
    <source>
        <dbReference type="ARBA" id="ARBA00023015"/>
    </source>
</evidence>
<dbReference type="PANTHER" id="PTHR30537">
    <property type="entry name" value="HTH-TYPE TRANSCRIPTIONAL REGULATOR"/>
    <property type="match status" value="1"/>
</dbReference>
<dbReference type="InterPro" id="IPR036390">
    <property type="entry name" value="WH_DNA-bd_sf"/>
</dbReference>
<dbReference type="AlphaFoldDB" id="A0A4Q8L6D0"/>
<dbReference type="SUPFAM" id="SSF53850">
    <property type="entry name" value="Periplasmic binding protein-like II"/>
    <property type="match status" value="1"/>
</dbReference>
<dbReference type="InterPro" id="IPR036388">
    <property type="entry name" value="WH-like_DNA-bd_sf"/>
</dbReference>
<dbReference type="PROSITE" id="PS50931">
    <property type="entry name" value="HTH_LYSR"/>
    <property type="match status" value="1"/>
</dbReference>
<keyword evidence="3" id="KW-0238">DNA-binding</keyword>
<gene>
    <name evidence="6" type="ORF">EA660_15225</name>
</gene>
<dbReference type="GO" id="GO:0043565">
    <property type="term" value="F:sequence-specific DNA binding"/>
    <property type="evidence" value="ECO:0007669"/>
    <property type="project" value="TreeGrafter"/>
</dbReference>
<dbReference type="Proteomes" id="UP000292627">
    <property type="component" value="Unassembled WGS sequence"/>
</dbReference>
<dbReference type="EMBL" id="SHMC01000006">
    <property type="protein sequence ID" value="TAA23287.1"/>
    <property type="molecule type" value="Genomic_DNA"/>
</dbReference>
<dbReference type="InterPro" id="IPR000847">
    <property type="entry name" value="LysR_HTH_N"/>
</dbReference>
<evidence type="ECO:0000256" key="4">
    <source>
        <dbReference type="ARBA" id="ARBA00023163"/>
    </source>
</evidence>
<dbReference type="SUPFAM" id="SSF46785">
    <property type="entry name" value="Winged helix' DNA-binding domain"/>
    <property type="match status" value="1"/>
</dbReference>
<sequence>MRGSEFAELKAFVAVVDRTSFARAADHLGVSRSALSQTIRQLESRLGVRLLNRTTRSVSPTEPGRRLHERVAPMLRDMDQAVAQAVGTRARAAGTLRINTLSMAVERLIAPRLGRFAAAHPEVVLDIVIDDGLSDIAGEGFDAGIRVGGRLQKDMVAVRLTPDFELLAVASPDYLARRGEPRTPADLSRHDCINWRFPGSGKIAGWPFRKKDKTIEYFGEGKVISNHQDIIVPAALQGLGILYAYNDGGIADALAEGRLKRVLADWSPTVPGLFLYYSSRRHMLPALRAFIDCLLDRDIAVEEPPTSKKRR</sequence>
<accession>A0A4Q8L6D0</accession>
<proteinExistence type="inferred from homology"/>
<comment type="caution">
    <text evidence="6">The sequence shown here is derived from an EMBL/GenBank/DDBJ whole genome shotgun (WGS) entry which is preliminary data.</text>
</comment>
<organism evidence="6 7">
    <name type="scientific">Pseudoxanthomonas winnipegensis</name>
    <dbReference type="NCBI Taxonomy" id="2480810"/>
    <lineage>
        <taxon>Bacteria</taxon>
        <taxon>Pseudomonadati</taxon>
        <taxon>Pseudomonadota</taxon>
        <taxon>Gammaproteobacteria</taxon>
        <taxon>Lysobacterales</taxon>
        <taxon>Lysobacteraceae</taxon>
        <taxon>Pseudoxanthomonas</taxon>
    </lineage>
</organism>
<protein>
    <submittedName>
        <fullName evidence="6">LysR family transcriptional regulator</fullName>
    </submittedName>
</protein>
<dbReference type="RefSeq" id="WP_130552312.1">
    <property type="nucleotide sequence ID" value="NZ_SHMC01000006.1"/>
</dbReference>
<keyword evidence="4" id="KW-0804">Transcription</keyword>
<dbReference type="Pfam" id="PF00126">
    <property type="entry name" value="HTH_1"/>
    <property type="match status" value="1"/>
</dbReference>